<organism evidence="1 2">
    <name type="scientific">Eumeta variegata</name>
    <name type="common">Bagworm moth</name>
    <name type="synonym">Eumeta japonica</name>
    <dbReference type="NCBI Taxonomy" id="151549"/>
    <lineage>
        <taxon>Eukaryota</taxon>
        <taxon>Metazoa</taxon>
        <taxon>Ecdysozoa</taxon>
        <taxon>Arthropoda</taxon>
        <taxon>Hexapoda</taxon>
        <taxon>Insecta</taxon>
        <taxon>Pterygota</taxon>
        <taxon>Neoptera</taxon>
        <taxon>Endopterygota</taxon>
        <taxon>Lepidoptera</taxon>
        <taxon>Glossata</taxon>
        <taxon>Ditrysia</taxon>
        <taxon>Tineoidea</taxon>
        <taxon>Psychidae</taxon>
        <taxon>Oiketicinae</taxon>
        <taxon>Eumeta</taxon>
    </lineage>
</organism>
<keyword evidence="2" id="KW-1185">Reference proteome</keyword>
<name>A0A4C1X696_EUMVA</name>
<proteinExistence type="predicted"/>
<evidence type="ECO:0000313" key="2">
    <source>
        <dbReference type="Proteomes" id="UP000299102"/>
    </source>
</evidence>
<gene>
    <name evidence="1" type="ORF">EVAR_40693_1</name>
</gene>
<reference evidence="1 2" key="1">
    <citation type="journal article" date="2019" name="Commun. Biol.">
        <title>The bagworm genome reveals a unique fibroin gene that provides high tensile strength.</title>
        <authorList>
            <person name="Kono N."/>
            <person name="Nakamura H."/>
            <person name="Ohtoshi R."/>
            <person name="Tomita M."/>
            <person name="Numata K."/>
            <person name="Arakawa K."/>
        </authorList>
    </citation>
    <scope>NUCLEOTIDE SEQUENCE [LARGE SCALE GENOMIC DNA]</scope>
</reference>
<dbReference type="Proteomes" id="UP000299102">
    <property type="component" value="Unassembled WGS sequence"/>
</dbReference>
<sequence>MIADYDSGVPPPYVGASPRCRVSRNTYFISSKVPTTSISKSKGIDYNVYLHKWSGMRVVSALPSNQEVPGTMAVIDSLEIAVSHRGVLEYVVLQLKYKGSVCLYGR</sequence>
<comment type="caution">
    <text evidence="1">The sequence shown here is derived from an EMBL/GenBank/DDBJ whole genome shotgun (WGS) entry which is preliminary data.</text>
</comment>
<dbReference type="AlphaFoldDB" id="A0A4C1X696"/>
<accession>A0A4C1X696</accession>
<dbReference type="EMBL" id="BGZK01000758">
    <property type="protein sequence ID" value="GBP59308.1"/>
    <property type="molecule type" value="Genomic_DNA"/>
</dbReference>
<evidence type="ECO:0000313" key="1">
    <source>
        <dbReference type="EMBL" id="GBP59308.1"/>
    </source>
</evidence>
<protein>
    <submittedName>
        <fullName evidence="1">Uncharacterized protein</fullName>
    </submittedName>
</protein>